<evidence type="ECO:0000256" key="1">
    <source>
        <dbReference type="SAM" id="MobiDB-lite"/>
    </source>
</evidence>
<feature type="compositionally biased region" description="Acidic residues" evidence="1">
    <location>
        <begin position="463"/>
        <end position="473"/>
    </location>
</feature>
<feature type="region of interest" description="Disordered" evidence="1">
    <location>
        <begin position="113"/>
        <end position="205"/>
    </location>
</feature>
<sequence>MTDAVQLAKSVLVAESEPFVTLSLAEGLPPVTADTTVADARRNYMRIAGAIHPDRLQDSFDRATDAFQCLVRAFECFADPKSRKKAATAALKKARAGTATAAAKVKATLKTKLSSAAAAPAAGATAPKQKTARKAEKPPKKQPKKGKRQKAAPESDEEEASESEVESEGEEASAAEEDAWEEWAAADAEPEVSTSRTPIGQPRVGGLYQQTTVGCPKCRSLWEPDSRPQYSLFMGHWGKRVHCQLCLFEFGCATALHNCPHCSAAFDYDVSMYDAVQSCKRCKKQFGFPYYPVNQHLIDQIALEEWKERKDREKAAEREARARARHGTRGNVDDDSAESEKTQLLVGTCVMDEECPLCHARVKSKHRSHVLECLAKSPEERAAAPAAGKKSKQTKAKPKTAIQKPTPKAVAAKKAPPKTSKAKAPPTHRKRRRGDSDSDDSDSDASLSESDDEDISSESSFSGDDDDDYDDSD</sequence>
<proteinExistence type="predicted"/>
<feature type="compositionally biased region" description="Low complexity" evidence="1">
    <location>
        <begin position="113"/>
        <end position="129"/>
    </location>
</feature>
<feature type="compositionally biased region" description="Acidic residues" evidence="1">
    <location>
        <begin position="154"/>
        <end position="181"/>
    </location>
</feature>
<feature type="region of interest" description="Disordered" evidence="1">
    <location>
        <begin position="379"/>
        <end position="473"/>
    </location>
</feature>
<dbReference type="AlphaFoldDB" id="A0A0N1I853"/>
<dbReference type="InterPro" id="IPR001623">
    <property type="entry name" value="DnaJ_domain"/>
</dbReference>
<dbReference type="OrthoDB" id="10250354at2759"/>
<dbReference type="InterPro" id="IPR036869">
    <property type="entry name" value="J_dom_sf"/>
</dbReference>
<dbReference type="Gene3D" id="1.10.287.110">
    <property type="entry name" value="DnaJ domain"/>
    <property type="match status" value="1"/>
</dbReference>
<evidence type="ECO:0000259" key="2">
    <source>
        <dbReference type="PROSITE" id="PS50076"/>
    </source>
</evidence>
<comment type="caution">
    <text evidence="3">The sequence shown here is derived from an EMBL/GenBank/DDBJ whole genome shotgun (WGS) entry which is preliminary data.</text>
</comment>
<feature type="compositionally biased region" description="Low complexity" evidence="1">
    <location>
        <begin position="399"/>
        <end position="425"/>
    </location>
</feature>
<feature type="compositionally biased region" description="Basic residues" evidence="1">
    <location>
        <begin position="389"/>
        <end position="398"/>
    </location>
</feature>
<dbReference type="VEuPathDB" id="TriTrypDB:Lsey_0037_0190"/>
<name>A0A0N1I853_LEPSE</name>
<evidence type="ECO:0000313" key="4">
    <source>
        <dbReference type="Proteomes" id="UP000038009"/>
    </source>
</evidence>
<organism evidence="3 4">
    <name type="scientific">Leptomonas seymouri</name>
    <dbReference type="NCBI Taxonomy" id="5684"/>
    <lineage>
        <taxon>Eukaryota</taxon>
        <taxon>Discoba</taxon>
        <taxon>Euglenozoa</taxon>
        <taxon>Kinetoplastea</taxon>
        <taxon>Metakinetoplastina</taxon>
        <taxon>Trypanosomatida</taxon>
        <taxon>Trypanosomatidae</taxon>
        <taxon>Leishmaniinae</taxon>
        <taxon>Leptomonas</taxon>
    </lineage>
</organism>
<gene>
    <name evidence="3" type="ORF">ABL78_2005</name>
</gene>
<feature type="compositionally biased region" description="Acidic residues" evidence="1">
    <location>
        <begin position="437"/>
        <end position="456"/>
    </location>
</feature>
<dbReference type="SUPFAM" id="SSF46565">
    <property type="entry name" value="Chaperone J-domain"/>
    <property type="match status" value="1"/>
</dbReference>
<dbReference type="PROSITE" id="PS50076">
    <property type="entry name" value="DNAJ_2"/>
    <property type="match status" value="1"/>
</dbReference>
<feature type="compositionally biased region" description="Basic residues" evidence="1">
    <location>
        <begin position="140"/>
        <end position="150"/>
    </location>
</feature>
<evidence type="ECO:0000313" key="3">
    <source>
        <dbReference type="EMBL" id="KPI88888.1"/>
    </source>
</evidence>
<accession>A0A0N1I853</accession>
<protein>
    <recommendedName>
        <fullName evidence="2">J domain-containing protein</fullName>
    </recommendedName>
</protein>
<dbReference type="EMBL" id="LJSK01000037">
    <property type="protein sequence ID" value="KPI88888.1"/>
    <property type="molecule type" value="Genomic_DNA"/>
</dbReference>
<feature type="region of interest" description="Disordered" evidence="1">
    <location>
        <begin position="314"/>
        <end position="339"/>
    </location>
</feature>
<feature type="domain" description="J" evidence="2">
    <location>
        <begin position="17"/>
        <end position="90"/>
    </location>
</feature>
<dbReference type="Proteomes" id="UP000038009">
    <property type="component" value="Unassembled WGS sequence"/>
</dbReference>
<dbReference type="OMA" id="CRSLWEP"/>
<keyword evidence="4" id="KW-1185">Reference proteome</keyword>
<reference evidence="3 4" key="1">
    <citation type="journal article" date="2015" name="PLoS Pathog.">
        <title>Leptomonas seymouri: Adaptations to the Dixenous Life Cycle Analyzed by Genome Sequencing, Transcriptome Profiling and Co-infection with Leishmania donovani.</title>
        <authorList>
            <person name="Kraeva N."/>
            <person name="Butenko A."/>
            <person name="Hlavacova J."/>
            <person name="Kostygov A."/>
            <person name="Myskova J."/>
            <person name="Grybchuk D."/>
            <person name="Lestinova T."/>
            <person name="Votypka J."/>
            <person name="Volf P."/>
            <person name="Opperdoes F."/>
            <person name="Flegontov P."/>
            <person name="Lukes J."/>
            <person name="Yurchenko V."/>
        </authorList>
    </citation>
    <scope>NUCLEOTIDE SEQUENCE [LARGE SCALE GENOMIC DNA]</scope>
    <source>
        <strain evidence="3 4">ATCC 30220</strain>
    </source>
</reference>